<organism evidence="3 4">
    <name type="scientific">Amylocarpus encephaloides</name>
    <dbReference type="NCBI Taxonomy" id="45428"/>
    <lineage>
        <taxon>Eukaryota</taxon>
        <taxon>Fungi</taxon>
        <taxon>Dikarya</taxon>
        <taxon>Ascomycota</taxon>
        <taxon>Pezizomycotina</taxon>
        <taxon>Leotiomycetes</taxon>
        <taxon>Helotiales</taxon>
        <taxon>Helotiales incertae sedis</taxon>
        <taxon>Amylocarpus</taxon>
    </lineage>
</organism>
<proteinExistence type="predicted"/>
<dbReference type="OrthoDB" id="2567806at2759"/>
<dbReference type="Proteomes" id="UP000824998">
    <property type="component" value="Unassembled WGS sequence"/>
</dbReference>
<dbReference type="PANTHER" id="PTHR10927:SF2">
    <property type="entry name" value="RESTRICTION OF TELOMERE CAPPING PROTEIN 3"/>
    <property type="match status" value="1"/>
</dbReference>
<evidence type="ECO:0000313" key="3">
    <source>
        <dbReference type="EMBL" id="KAG9229277.1"/>
    </source>
</evidence>
<feature type="region of interest" description="Disordered" evidence="1">
    <location>
        <begin position="94"/>
        <end position="114"/>
    </location>
</feature>
<evidence type="ECO:0000313" key="4">
    <source>
        <dbReference type="Proteomes" id="UP000824998"/>
    </source>
</evidence>
<dbReference type="PANTHER" id="PTHR10927">
    <property type="entry name" value="RIBOSOME MATURATION PROTEIN SBDS"/>
    <property type="match status" value="1"/>
</dbReference>
<evidence type="ECO:0000259" key="2">
    <source>
        <dbReference type="Pfam" id="PF01172"/>
    </source>
</evidence>
<comment type="caution">
    <text evidence="3">The sequence shown here is derived from an EMBL/GenBank/DDBJ whole genome shotgun (WGS) entry which is preliminary data.</text>
</comment>
<name>A0A9P7Y9U7_9HELO</name>
<dbReference type="InterPro" id="IPR036786">
    <property type="entry name" value="Ribosome_mat_SBDS_N_sf"/>
</dbReference>
<keyword evidence="4" id="KW-1185">Reference proteome</keyword>
<dbReference type="AlphaFoldDB" id="A0A9P7Y9U7"/>
<reference evidence="3" key="1">
    <citation type="journal article" date="2021" name="IMA Fungus">
        <title>Genomic characterization of three marine fungi, including Emericellopsis atlantica sp. nov. with signatures of a generalist lifestyle and marine biomass degradation.</title>
        <authorList>
            <person name="Hagestad O.C."/>
            <person name="Hou L."/>
            <person name="Andersen J.H."/>
            <person name="Hansen E.H."/>
            <person name="Altermark B."/>
            <person name="Li C."/>
            <person name="Kuhnert E."/>
            <person name="Cox R.J."/>
            <person name="Crous P.W."/>
            <person name="Spatafora J.W."/>
            <person name="Lail K."/>
            <person name="Amirebrahimi M."/>
            <person name="Lipzen A."/>
            <person name="Pangilinan J."/>
            <person name="Andreopoulos W."/>
            <person name="Hayes R.D."/>
            <person name="Ng V."/>
            <person name="Grigoriev I.V."/>
            <person name="Jackson S.A."/>
            <person name="Sutton T.D.S."/>
            <person name="Dobson A.D.W."/>
            <person name="Rama T."/>
        </authorList>
    </citation>
    <scope>NUCLEOTIDE SEQUENCE</scope>
    <source>
        <strain evidence="3">TRa018bII</strain>
    </source>
</reference>
<feature type="domain" description="Ribosome maturation protein SDO1/SBDS N-terminal" evidence="2">
    <location>
        <begin position="8"/>
        <end position="96"/>
    </location>
</feature>
<evidence type="ECO:0000256" key="1">
    <source>
        <dbReference type="SAM" id="MobiDB-lite"/>
    </source>
</evidence>
<gene>
    <name evidence="3" type="ORF">BJ875DRAFT_489060</name>
</gene>
<accession>A0A9P7Y9U7</accession>
<dbReference type="InterPro" id="IPR019783">
    <property type="entry name" value="SDO1/SBDS_N"/>
</dbReference>
<dbReference type="SUPFAM" id="SSF89895">
    <property type="entry name" value="FYSH domain"/>
    <property type="match status" value="1"/>
</dbReference>
<protein>
    <submittedName>
        <fullName evidence="3">RNA-binding protein</fullName>
    </submittedName>
</protein>
<dbReference type="InterPro" id="IPR039100">
    <property type="entry name" value="Sdo1/SBDS-like"/>
</dbReference>
<dbReference type="EMBL" id="MU251792">
    <property type="protein sequence ID" value="KAG9229277.1"/>
    <property type="molecule type" value="Genomic_DNA"/>
</dbReference>
<dbReference type="Gene3D" id="3.30.1250.10">
    <property type="entry name" value="Ribosome maturation protein SBDS, N-terminal domain"/>
    <property type="match status" value="1"/>
</dbReference>
<sequence>MARGEAKQTKIHYKGTDEDFIIFVEDAQIARDWKTDKTIPLTQVVSAFKIFVTHNQGVQGTLNDAPNSTLENEFGTHNEEDVIKQIIEKGNIQEVEGGERFGSRNDSMGSRAGH</sequence>
<dbReference type="Pfam" id="PF01172">
    <property type="entry name" value="SBDS_N"/>
    <property type="match status" value="1"/>
</dbReference>